<dbReference type="EMBL" id="PQIB02000008">
    <property type="protein sequence ID" value="RLN03073.1"/>
    <property type="molecule type" value="Genomic_DNA"/>
</dbReference>
<name>A0A3L6RF94_PANMI</name>
<dbReference type="PANTHER" id="PTHR34838:SF2">
    <property type="entry name" value="OS08G0142500 PROTEIN"/>
    <property type="match status" value="1"/>
</dbReference>
<keyword evidence="1" id="KW-0732">Signal</keyword>
<feature type="chain" id="PRO_5017996483" description="Pectinesterase inhibitor domain-containing protein" evidence="1">
    <location>
        <begin position="20"/>
        <end position="195"/>
    </location>
</feature>
<dbReference type="OrthoDB" id="682357at2759"/>
<gene>
    <name evidence="2" type="ORF">C2845_PM13G01730</name>
</gene>
<sequence length="195" mass="20611">MSPLVWLAVALSLSSTIVAGGDCPGAHRNITMEAACREACGTATAAAGEPMYQVCMHALGDDYRAGAVKEAYLFPYDAAWKAALSYELTAGWAQVVLMNGSLSGNEKAAYGLVAGGSYREAHAAMEKVTPRLPDLPPDCGLDLGVGDEYRTALRDVGACRDRLAKLPPSSLLPMVEKDYNLTLLAYLLGKLVGIK</sequence>
<dbReference type="AlphaFoldDB" id="A0A3L6RF94"/>
<comment type="caution">
    <text evidence="2">The sequence shown here is derived from an EMBL/GenBank/DDBJ whole genome shotgun (WGS) entry which is preliminary data.</text>
</comment>
<evidence type="ECO:0000313" key="2">
    <source>
        <dbReference type="EMBL" id="RLN03073.1"/>
    </source>
</evidence>
<evidence type="ECO:0008006" key="4">
    <source>
        <dbReference type="Google" id="ProtNLM"/>
    </source>
</evidence>
<protein>
    <recommendedName>
        <fullName evidence="4">Pectinesterase inhibitor domain-containing protein</fullName>
    </recommendedName>
</protein>
<dbReference type="Proteomes" id="UP000275267">
    <property type="component" value="Unassembled WGS sequence"/>
</dbReference>
<proteinExistence type="predicted"/>
<evidence type="ECO:0000313" key="3">
    <source>
        <dbReference type="Proteomes" id="UP000275267"/>
    </source>
</evidence>
<accession>A0A3L6RF94</accession>
<keyword evidence="3" id="KW-1185">Reference proteome</keyword>
<reference evidence="3" key="1">
    <citation type="journal article" date="2019" name="Nat. Commun.">
        <title>The genome of broomcorn millet.</title>
        <authorList>
            <person name="Zou C."/>
            <person name="Miki D."/>
            <person name="Li D."/>
            <person name="Tang Q."/>
            <person name="Xiao L."/>
            <person name="Rajput S."/>
            <person name="Deng P."/>
            <person name="Jia W."/>
            <person name="Huang R."/>
            <person name="Zhang M."/>
            <person name="Sun Y."/>
            <person name="Hu J."/>
            <person name="Fu X."/>
            <person name="Schnable P.S."/>
            <person name="Li F."/>
            <person name="Zhang H."/>
            <person name="Feng B."/>
            <person name="Zhu X."/>
            <person name="Liu R."/>
            <person name="Schnable J.C."/>
            <person name="Zhu J.-K."/>
            <person name="Zhang H."/>
        </authorList>
    </citation>
    <scope>NUCLEOTIDE SEQUENCE [LARGE SCALE GENOMIC DNA]</scope>
</reference>
<feature type="signal peptide" evidence="1">
    <location>
        <begin position="1"/>
        <end position="19"/>
    </location>
</feature>
<evidence type="ECO:0000256" key="1">
    <source>
        <dbReference type="SAM" id="SignalP"/>
    </source>
</evidence>
<organism evidence="2 3">
    <name type="scientific">Panicum miliaceum</name>
    <name type="common">Proso millet</name>
    <name type="synonym">Broomcorn millet</name>
    <dbReference type="NCBI Taxonomy" id="4540"/>
    <lineage>
        <taxon>Eukaryota</taxon>
        <taxon>Viridiplantae</taxon>
        <taxon>Streptophyta</taxon>
        <taxon>Embryophyta</taxon>
        <taxon>Tracheophyta</taxon>
        <taxon>Spermatophyta</taxon>
        <taxon>Magnoliopsida</taxon>
        <taxon>Liliopsida</taxon>
        <taxon>Poales</taxon>
        <taxon>Poaceae</taxon>
        <taxon>PACMAD clade</taxon>
        <taxon>Panicoideae</taxon>
        <taxon>Panicodae</taxon>
        <taxon>Paniceae</taxon>
        <taxon>Panicinae</taxon>
        <taxon>Panicum</taxon>
        <taxon>Panicum sect. Panicum</taxon>
    </lineage>
</organism>
<dbReference type="PANTHER" id="PTHR34838">
    <property type="entry name" value="OS08G0142100 PROTEIN-RELATED"/>
    <property type="match status" value="1"/>
</dbReference>